<comment type="cofactor">
    <cofactor evidence="2">
        <name>Zn(2+)</name>
        <dbReference type="ChEBI" id="CHEBI:29105"/>
    </cofactor>
</comment>
<evidence type="ECO:0000256" key="9">
    <source>
        <dbReference type="ARBA" id="ARBA00022801"/>
    </source>
</evidence>
<evidence type="ECO:0000256" key="6">
    <source>
        <dbReference type="ARBA" id="ARBA00022438"/>
    </source>
</evidence>
<dbReference type="GO" id="GO:0008270">
    <property type="term" value="F:zinc ion binding"/>
    <property type="evidence" value="ECO:0007669"/>
    <property type="project" value="InterPro"/>
</dbReference>
<evidence type="ECO:0000256" key="4">
    <source>
        <dbReference type="ARBA" id="ARBA00012564"/>
    </source>
</evidence>
<dbReference type="SUPFAM" id="SSF55486">
    <property type="entry name" value="Metalloproteases ('zincins'), catalytic domain"/>
    <property type="match status" value="1"/>
</dbReference>
<dbReference type="KEGG" id="mgik:GO620_008165"/>
<evidence type="ECO:0000256" key="1">
    <source>
        <dbReference type="ARBA" id="ARBA00000098"/>
    </source>
</evidence>
<evidence type="ECO:0000256" key="3">
    <source>
        <dbReference type="ARBA" id="ARBA00010136"/>
    </source>
</evidence>
<dbReference type="GO" id="GO:0043171">
    <property type="term" value="P:peptide catabolic process"/>
    <property type="evidence" value="ECO:0007669"/>
    <property type="project" value="TreeGrafter"/>
</dbReference>
<dbReference type="GO" id="GO:0005615">
    <property type="term" value="C:extracellular space"/>
    <property type="evidence" value="ECO:0007669"/>
    <property type="project" value="TreeGrafter"/>
</dbReference>
<evidence type="ECO:0000259" key="12">
    <source>
        <dbReference type="Pfam" id="PF01433"/>
    </source>
</evidence>
<evidence type="ECO:0000313" key="15">
    <source>
        <dbReference type="Proteomes" id="UP000429232"/>
    </source>
</evidence>
<evidence type="ECO:0000313" key="14">
    <source>
        <dbReference type="EMBL" id="QQL51403.1"/>
    </source>
</evidence>
<dbReference type="GO" id="GO:0070006">
    <property type="term" value="F:metalloaminopeptidase activity"/>
    <property type="evidence" value="ECO:0007669"/>
    <property type="project" value="TreeGrafter"/>
</dbReference>
<dbReference type="Pfam" id="PF01433">
    <property type="entry name" value="Peptidase_M1"/>
    <property type="match status" value="1"/>
</dbReference>
<evidence type="ECO:0000259" key="13">
    <source>
        <dbReference type="Pfam" id="PF17900"/>
    </source>
</evidence>
<dbReference type="InterPro" id="IPR045357">
    <property type="entry name" value="Aminopeptidase_N-like_N"/>
</dbReference>
<dbReference type="InterPro" id="IPR027268">
    <property type="entry name" value="Peptidase_M4/M1_CTD_sf"/>
</dbReference>
<gene>
    <name evidence="14" type="ORF">GO620_008165</name>
</gene>
<dbReference type="GO" id="GO:0006508">
    <property type="term" value="P:proteolysis"/>
    <property type="evidence" value="ECO:0007669"/>
    <property type="project" value="UniProtKB-KW"/>
</dbReference>
<keyword evidence="7" id="KW-0645">Protease</keyword>
<dbReference type="Pfam" id="PF17900">
    <property type="entry name" value="Peptidase_M1_N"/>
    <property type="match status" value="1"/>
</dbReference>
<keyword evidence="11" id="KW-0482">Metalloprotease</keyword>
<dbReference type="GO" id="GO:0016020">
    <property type="term" value="C:membrane"/>
    <property type="evidence" value="ECO:0007669"/>
    <property type="project" value="TreeGrafter"/>
</dbReference>
<evidence type="ECO:0000256" key="2">
    <source>
        <dbReference type="ARBA" id="ARBA00001947"/>
    </source>
</evidence>
<keyword evidence="6 14" id="KW-0031">Aminopeptidase</keyword>
<dbReference type="InterPro" id="IPR042097">
    <property type="entry name" value="Aminopeptidase_N-like_N_sf"/>
</dbReference>
<dbReference type="PANTHER" id="PTHR11533">
    <property type="entry name" value="PROTEASE M1 ZINC METALLOPROTEASE"/>
    <property type="match status" value="1"/>
</dbReference>
<dbReference type="GO" id="GO:0016285">
    <property type="term" value="F:alanyl aminopeptidase activity"/>
    <property type="evidence" value="ECO:0007669"/>
    <property type="project" value="UniProtKB-EC"/>
</dbReference>
<dbReference type="Gene3D" id="1.10.390.10">
    <property type="entry name" value="Neutral Protease Domain 2"/>
    <property type="match status" value="1"/>
</dbReference>
<dbReference type="InterPro" id="IPR001930">
    <property type="entry name" value="Peptidase_M1"/>
</dbReference>
<keyword evidence="15" id="KW-1185">Reference proteome</keyword>
<name>A0A6I4I1G3_9SPHI</name>
<comment type="similarity">
    <text evidence="3">Belongs to the peptidase M1 family.</text>
</comment>
<dbReference type="Proteomes" id="UP000429232">
    <property type="component" value="Chromosome"/>
</dbReference>
<dbReference type="AlphaFoldDB" id="A0A6I4I1G3"/>
<dbReference type="InterPro" id="IPR050344">
    <property type="entry name" value="Peptidase_M1_aminopeptidases"/>
</dbReference>
<evidence type="ECO:0000256" key="7">
    <source>
        <dbReference type="ARBA" id="ARBA00022670"/>
    </source>
</evidence>
<keyword evidence="8" id="KW-0479">Metal-binding</keyword>
<evidence type="ECO:0000256" key="11">
    <source>
        <dbReference type="ARBA" id="ARBA00023049"/>
    </source>
</evidence>
<dbReference type="GO" id="GO:0042277">
    <property type="term" value="F:peptide binding"/>
    <property type="evidence" value="ECO:0007669"/>
    <property type="project" value="TreeGrafter"/>
</dbReference>
<dbReference type="CDD" id="cd09602">
    <property type="entry name" value="M1_APN"/>
    <property type="match status" value="1"/>
</dbReference>
<keyword evidence="10" id="KW-0862">Zinc</keyword>
<reference evidence="14 15" key="1">
    <citation type="submission" date="2020-12" db="EMBL/GenBank/DDBJ databases">
        <title>HMF7856_wgs.fasta genome submission.</title>
        <authorList>
            <person name="Kang H."/>
            <person name="Kim H."/>
            <person name="Joh K."/>
        </authorList>
    </citation>
    <scope>NUCLEOTIDE SEQUENCE [LARGE SCALE GENOMIC DNA]</scope>
    <source>
        <strain evidence="14 15">HMF7856</strain>
    </source>
</reference>
<feature type="domain" description="Peptidase M1 membrane alanine aminopeptidase" evidence="12">
    <location>
        <begin position="260"/>
        <end position="464"/>
    </location>
</feature>
<accession>A0A6I4I1G3</accession>
<dbReference type="SUPFAM" id="SSF63737">
    <property type="entry name" value="Leukotriene A4 hydrolase N-terminal domain"/>
    <property type="match status" value="1"/>
</dbReference>
<organism evidence="14 15">
    <name type="scientific">Mucilaginibacter ginkgonis</name>
    <dbReference type="NCBI Taxonomy" id="2682091"/>
    <lineage>
        <taxon>Bacteria</taxon>
        <taxon>Pseudomonadati</taxon>
        <taxon>Bacteroidota</taxon>
        <taxon>Sphingobacteriia</taxon>
        <taxon>Sphingobacteriales</taxon>
        <taxon>Sphingobacteriaceae</taxon>
        <taxon>Mucilaginibacter</taxon>
    </lineage>
</organism>
<dbReference type="EMBL" id="CP066775">
    <property type="protein sequence ID" value="QQL51403.1"/>
    <property type="molecule type" value="Genomic_DNA"/>
</dbReference>
<proteinExistence type="inferred from homology"/>
<dbReference type="GO" id="GO:0005737">
    <property type="term" value="C:cytoplasm"/>
    <property type="evidence" value="ECO:0007669"/>
    <property type="project" value="TreeGrafter"/>
</dbReference>
<protein>
    <recommendedName>
        <fullName evidence="5">Aminopeptidase N</fullName>
        <ecNumber evidence="4">3.4.11.2</ecNumber>
    </recommendedName>
</protein>
<dbReference type="EC" id="3.4.11.2" evidence="4"/>
<evidence type="ECO:0000256" key="10">
    <source>
        <dbReference type="ARBA" id="ARBA00022833"/>
    </source>
</evidence>
<keyword evidence="9" id="KW-0378">Hydrolase</keyword>
<sequence length="860" mass="97833">MALLYKSLKVKIVKFAACLIISLLILKAAIAQVPVENGVSLKLATYRHKIISNIQYKLAFNIPAEKSVALTGTEVLTFNLTENSQPLQLDFKQSAENLTALTVNGKPSMINLTNEHLVIAKNALVKGANRVALSFTSGDASLNRNNEYLYCLFVPDHARSVFPCFDQPDLKARFLLTLTVPKYWQVLANGRQTDHRENSTSVTYHFANSDKLPTYLFSFTAGKYTYAKQNIGNRDAEFLYRETDPAKIRLSVDSVFIDHKNAINFLQNWTGRPFPFQKVGFVAIPDFQFGGMEHPGEVQYKASSLFLDEGATRDQFLSRATLISHETAHMWFGDMVTMQWFNDVWMKEVFANFMADKVSEKVLGTDEFNLRFLQDHYPAAYAVDRTAGANPIRQQLDNLQDAGSLYGNIIYHKAPIMMRQLELLMGKEHFRAGIREYLKKYAYGNATWDNLIGILSKYTRADLYKWNRVWVNQPGRPVFDSRITYSGNQITGFDITQTAEQKPERIWPQNFSVTLVYANTKRPIKLKMDKQLVSVSQAIGLEKPLYIIYNSDGYGYGLFPNDAGANAGLYNRTNTTERSSLYIGDYENMLAGRYFKPAELLELYKNGLTAETNESSLRLLTNYFGNIYWEFLTAQQRAAVSAGLEQALWNAMTIQTAANNKKILFKAYQDIYTSGDALKQIHNIWETQKAPEGVKLTEDDYTSLALSLALKGYNAHDILPVQIGRVKNDERKKRLEFMLPALSQDVRERDAFFASLADRKNRQKEAWVTAALSYLNHPLRQSISVKYLQKSLDMVEEIQQTGDLFFPQSWLASIFSSYQSEEAASIVKDFLASHPNYNPKLKAKIQQATDNLMRAQTLVR</sequence>
<feature type="domain" description="Aminopeptidase N-like N-terminal" evidence="13">
    <location>
        <begin position="57"/>
        <end position="216"/>
    </location>
</feature>
<dbReference type="PANTHER" id="PTHR11533:SF174">
    <property type="entry name" value="PUROMYCIN-SENSITIVE AMINOPEPTIDASE-RELATED"/>
    <property type="match status" value="1"/>
</dbReference>
<dbReference type="PRINTS" id="PR00756">
    <property type="entry name" value="ALADIPTASE"/>
</dbReference>
<evidence type="ECO:0000256" key="8">
    <source>
        <dbReference type="ARBA" id="ARBA00022723"/>
    </source>
</evidence>
<dbReference type="InterPro" id="IPR014782">
    <property type="entry name" value="Peptidase_M1_dom"/>
</dbReference>
<comment type="catalytic activity">
    <reaction evidence="1">
        <text>Release of an N-terminal amino acid, Xaa-|-Yaa- from a peptide, amide or arylamide. Xaa is preferably Ala, but may be most amino acids including Pro (slow action). When a terminal hydrophobic residue is followed by a prolyl residue, the two may be released as an intact Xaa-Pro dipeptide.</text>
        <dbReference type="EC" id="3.4.11.2"/>
    </reaction>
</comment>
<dbReference type="Gene3D" id="2.60.40.1730">
    <property type="entry name" value="tricorn interacting facor f3 domain"/>
    <property type="match status" value="1"/>
</dbReference>
<evidence type="ECO:0000256" key="5">
    <source>
        <dbReference type="ARBA" id="ARBA00015611"/>
    </source>
</evidence>